<evidence type="ECO:0000256" key="1">
    <source>
        <dbReference type="ARBA" id="ARBA00004141"/>
    </source>
</evidence>
<reference evidence="7" key="3">
    <citation type="submission" date="2025-09" db="UniProtKB">
        <authorList>
            <consortium name="Ensembl"/>
        </authorList>
    </citation>
    <scope>IDENTIFICATION</scope>
</reference>
<dbReference type="PANTHER" id="PTHR23291">
    <property type="entry name" value="BAX INHIBITOR-RELATED"/>
    <property type="match status" value="1"/>
</dbReference>
<reference evidence="7" key="1">
    <citation type="submission" date="2020-03" db="EMBL/GenBank/DDBJ databases">
        <title>Melopsittacus undulatus (budgerigar) genome, bMelUnd1, maternal haplotype with Z.</title>
        <authorList>
            <person name="Gedman G."/>
            <person name="Mountcastle J."/>
            <person name="Haase B."/>
            <person name="Formenti G."/>
            <person name="Wright T."/>
            <person name="Apodaca J."/>
            <person name="Pelan S."/>
            <person name="Chow W."/>
            <person name="Rhie A."/>
            <person name="Howe K."/>
            <person name="Fedrigo O."/>
            <person name="Jarvis E.D."/>
        </authorList>
    </citation>
    <scope>NUCLEOTIDE SEQUENCE [LARGE SCALE GENOMIC DNA]</scope>
</reference>
<dbReference type="Pfam" id="PF01027">
    <property type="entry name" value="Bax1-I"/>
    <property type="match status" value="1"/>
</dbReference>
<sequence length="368" mass="39437">MGGGHGVSWGRGYPESWGVMGGGDIRGHGEEGGGGSWGHPGSLWSGGWGHPGSWGGAQSHPGSWGGGGEEPGSSGVMGWGEEPGSPGVIRGGAVLPGVGSSGVMGGSRQCSPSPHPHNHPSPPAPLHSTYHEEGPPSYYDTQDFPAPQWDDSSVRQAFIRKVFLVLTLQLSVTFTFVASFTFLDGLKVFVQTHTWSYYLSYGVFFCCLLALSCCGDLQRRHPWNLMALSILTLSLSYMVAMVASFYDTDAVLMAVGITVLVCFSVVLFSMQTRYDFTSCRGVLLVLLVVLVLFSILLLCVRNRVLELIYAALGALLFTGFLAVDVQLLLGNKNLSLSPEDFVFAALSLYTDIINIFLYLLALVGRAKE</sequence>
<keyword evidence="4 6" id="KW-0472">Membrane</keyword>
<feature type="compositionally biased region" description="Pro residues" evidence="5">
    <location>
        <begin position="113"/>
        <end position="125"/>
    </location>
</feature>
<proteinExistence type="predicted"/>
<dbReference type="GO" id="GO:0016020">
    <property type="term" value="C:membrane"/>
    <property type="evidence" value="ECO:0007669"/>
    <property type="project" value="UniProtKB-SubCell"/>
</dbReference>
<feature type="region of interest" description="Disordered" evidence="5">
    <location>
        <begin position="100"/>
        <end position="132"/>
    </location>
</feature>
<feature type="transmembrane region" description="Helical" evidence="6">
    <location>
        <begin position="307"/>
        <end position="329"/>
    </location>
</feature>
<feature type="transmembrane region" description="Helical" evidence="6">
    <location>
        <begin position="282"/>
        <end position="301"/>
    </location>
</feature>
<evidence type="ECO:0000256" key="6">
    <source>
        <dbReference type="SAM" id="Phobius"/>
    </source>
</evidence>
<evidence type="ECO:0000313" key="7">
    <source>
        <dbReference type="Ensembl" id="ENSMUNP00000030498.1"/>
    </source>
</evidence>
<reference evidence="7" key="2">
    <citation type="submission" date="2025-08" db="UniProtKB">
        <authorList>
            <consortium name="Ensembl"/>
        </authorList>
    </citation>
    <scope>IDENTIFICATION</scope>
</reference>
<feature type="transmembrane region" description="Helical" evidence="6">
    <location>
        <begin position="162"/>
        <end position="183"/>
    </location>
</feature>
<dbReference type="GO" id="GO:0005783">
    <property type="term" value="C:endoplasmic reticulum"/>
    <property type="evidence" value="ECO:0007669"/>
    <property type="project" value="TreeGrafter"/>
</dbReference>
<dbReference type="InterPro" id="IPR006214">
    <property type="entry name" value="Bax_inhibitor_1-related"/>
</dbReference>
<feature type="transmembrane region" description="Helical" evidence="6">
    <location>
        <begin position="341"/>
        <end position="363"/>
    </location>
</feature>
<gene>
    <name evidence="7" type="primary">LOC117436043</name>
</gene>
<feature type="compositionally biased region" description="Gly residues" evidence="5">
    <location>
        <begin position="63"/>
        <end position="78"/>
    </location>
</feature>
<keyword evidence="8" id="KW-1185">Reference proteome</keyword>
<dbReference type="GO" id="GO:0005794">
    <property type="term" value="C:Golgi apparatus"/>
    <property type="evidence" value="ECO:0007669"/>
    <property type="project" value="TreeGrafter"/>
</dbReference>
<feature type="transmembrane region" description="Helical" evidence="6">
    <location>
        <begin position="225"/>
        <end position="246"/>
    </location>
</feature>
<feature type="region of interest" description="Disordered" evidence="5">
    <location>
        <begin position="22"/>
        <end position="82"/>
    </location>
</feature>
<evidence type="ECO:0000313" key="8">
    <source>
        <dbReference type="Proteomes" id="UP000694405"/>
    </source>
</evidence>
<evidence type="ECO:0000256" key="4">
    <source>
        <dbReference type="ARBA" id="ARBA00023136"/>
    </source>
</evidence>
<feature type="transmembrane region" description="Helical" evidence="6">
    <location>
        <begin position="195"/>
        <end position="213"/>
    </location>
</feature>
<name>A0A8V5GPS4_MELUD</name>
<evidence type="ECO:0000256" key="2">
    <source>
        <dbReference type="ARBA" id="ARBA00022692"/>
    </source>
</evidence>
<accession>A0A8V5GPS4</accession>
<dbReference type="Ensembl" id="ENSMUNT00000027941.1">
    <property type="protein sequence ID" value="ENSMUNP00000030498.1"/>
    <property type="gene ID" value="ENSMUNG00000017615.1"/>
</dbReference>
<dbReference type="Proteomes" id="UP000694405">
    <property type="component" value="Chromosome 1"/>
</dbReference>
<feature type="transmembrane region" description="Helical" evidence="6">
    <location>
        <begin position="252"/>
        <end position="270"/>
    </location>
</feature>
<keyword evidence="3 6" id="KW-1133">Transmembrane helix</keyword>
<dbReference type="PANTHER" id="PTHR23291:SF16">
    <property type="entry name" value="PROTEIN LIFEGUARD 1"/>
    <property type="match status" value="1"/>
</dbReference>
<feature type="compositionally biased region" description="Gly residues" evidence="5">
    <location>
        <begin position="32"/>
        <end position="55"/>
    </location>
</feature>
<keyword evidence="2 6" id="KW-0812">Transmembrane</keyword>
<comment type="subcellular location">
    <subcellularLocation>
        <location evidence="1">Membrane</location>
        <topology evidence="1">Multi-pass membrane protein</topology>
    </subcellularLocation>
</comment>
<dbReference type="GO" id="GO:2001234">
    <property type="term" value="P:negative regulation of apoptotic signaling pathway"/>
    <property type="evidence" value="ECO:0007669"/>
    <property type="project" value="TreeGrafter"/>
</dbReference>
<dbReference type="AlphaFoldDB" id="A0A8V5GPS4"/>
<protein>
    <submittedName>
        <fullName evidence="7">Uncharacterized protein</fullName>
    </submittedName>
</protein>
<organism evidence="7 8">
    <name type="scientific">Melopsittacus undulatus</name>
    <name type="common">Budgerigar</name>
    <name type="synonym">Psittacus undulatus</name>
    <dbReference type="NCBI Taxonomy" id="13146"/>
    <lineage>
        <taxon>Eukaryota</taxon>
        <taxon>Metazoa</taxon>
        <taxon>Chordata</taxon>
        <taxon>Craniata</taxon>
        <taxon>Vertebrata</taxon>
        <taxon>Euteleostomi</taxon>
        <taxon>Archelosauria</taxon>
        <taxon>Archosauria</taxon>
        <taxon>Dinosauria</taxon>
        <taxon>Saurischia</taxon>
        <taxon>Theropoda</taxon>
        <taxon>Coelurosauria</taxon>
        <taxon>Aves</taxon>
        <taxon>Neognathae</taxon>
        <taxon>Neoaves</taxon>
        <taxon>Telluraves</taxon>
        <taxon>Australaves</taxon>
        <taxon>Psittaciformes</taxon>
        <taxon>Psittaculidae</taxon>
        <taxon>Melopsittacus</taxon>
    </lineage>
</organism>
<evidence type="ECO:0000256" key="3">
    <source>
        <dbReference type="ARBA" id="ARBA00022989"/>
    </source>
</evidence>
<dbReference type="CDD" id="cd10428">
    <property type="entry name" value="LFG_like"/>
    <property type="match status" value="1"/>
</dbReference>
<evidence type="ECO:0000256" key="5">
    <source>
        <dbReference type="SAM" id="MobiDB-lite"/>
    </source>
</evidence>